<dbReference type="InterPro" id="IPR050965">
    <property type="entry name" value="UPF0336/Enoyl-CoA_hydratase"/>
</dbReference>
<dbReference type="InterPro" id="IPR002539">
    <property type="entry name" value="MaoC-like_dom"/>
</dbReference>
<dbReference type="GO" id="GO:0019171">
    <property type="term" value="F:(3R)-hydroxyacyl-[acyl-carrier-protein] dehydratase activity"/>
    <property type="evidence" value="ECO:0007669"/>
    <property type="project" value="TreeGrafter"/>
</dbReference>
<dbReference type="InterPro" id="IPR029069">
    <property type="entry name" value="HotDog_dom_sf"/>
</dbReference>
<sequence>MEFDEIEKGYSFNATFLVSDEMIRDFARITGDNNPLHLDDEFAKTTQFKRRIAHGMLVVSLISKVLGRDFPGAGTVYVSQFVKFRKPVYVGDTVEVQITVKDKNKEKRRLFLITNVLDNDQEVITGEAEIYLPE</sequence>
<dbReference type="EMBL" id="DTPE01000060">
    <property type="protein sequence ID" value="HGE74761.1"/>
    <property type="molecule type" value="Genomic_DNA"/>
</dbReference>
<proteinExistence type="predicted"/>
<feature type="domain" description="MaoC-like" evidence="2">
    <location>
        <begin position="5"/>
        <end position="109"/>
    </location>
</feature>
<dbReference type="AlphaFoldDB" id="A0A7V3VSV0"/>
<dbReference type="Pfam" id="PF01575">
    <property type="entry name" value="MaoC_dehydratas"/>
    <property type="match status" value="1"/>
</dbReference>
<comment type="caution">
    <text evidence="3">The sequence shown here is derived from an EMBL/GenBank/DDBJ whole genome shotgun (WGS) entry which is preliminary data.</text>
</comment>
<dbReference type="PANTHER" id="PTHR43437:SF3">
    <property type="entry name" value="HYDROXYACYL-THIOESTER DEHYDRATASE TYPE 2, MITOCHONDRIAL"/>
    <property type="match status" value="1"/>
</dbReference>
<keyword evidence="1" id="KW-0456">Lyase</keyword>
<evidence type="ECO:0000256" key="1">
    <source>
        <dbReference type="ARBA" id="ARBA00023239"/>
    </source>
</evidence>
<gene>
    <name evidence="3" type="ORF">ENX73_01370</name>
</gene>
<dbReference type="PANTHER" id="PTHR43437">
    <property type="entry name" value="HYDROXYACYL-THIOESTER DEHYDRATASE TYPE 2, MITOCHONDRIAL-RELATED"/>
    <property type="match status" value="1"/>
</dbReference>
<dbReference type="FunFam" id="3.10.129.10:FF:000042">
    <property type="entry name" value="MaoC domain protein dehydratase"/>
    <property type="match status" value="1"/>
</dbReference>
<accession>A0A7V3VSV0</accession>
<dbReference type="Gene3D" id="3.10.129.10">
    <property type="entry name" value="Hotdog Thioesterase"/>
    <property type="match status" value="1"/>
</dbReference>
<evidence type="ECO:0000313" key="3">
    <source>
        <dbReference type="EMBL" id="HGE74761.1"/>
    </source>
</evidence>
<protein>
    <submittedName>
        <fullName evidence="3">MaoC family dehydratase</fullName>
    </submittedName>
</protein>
<dbReference type="CDD" id="cd03449">
    <property type="entry name" value="R_hydratase"/>
    <property type="match status" value="1"/>
</dbReference>
<evidence type="ECO:0000259" key="2">
    <source>
        <dbReference type="Pfam" id="PF01575"/>
    </source>
</evidence>
<name>A0A7V3VSV0_9BACT</name>
<dbReference type="SUPFAM" id="SSF54637">
    <property type="entry name" value="Thioesterase/thiol ester dehydrase-isomerase"/>
    <property type="match status" value="1"/>
</dbReference>
<reference evidence="3" key="1">
    <citation type="journal article" date="2020" name="mSystems">
        <title>Genome- and Community-Level Interaction Insights into Carbon Utilization and Element Cycling Functions of Hydrothermarchaeota in Hydrothermal Sediment.</title>
        <authorList>
            <person name="Zhou Z."/>
            <person name="Liu Y."/>
            <person name="Xu W."/>
            <person name="Pan J."/>
            <person name="Luo Z.H."/>
            <person name="Li M."/>
        </authorList>
    </citation>
    <scope>NUCLEOTIDE SEQUENCE [LARGE SCALE GENOMIC DNA]</scope>
    <source>
        <strain evidence="3">SpSt-966</strain>
    </source>
</reference>
<organism evidence="3">
    <name type="scientific">Mesoaciditoga lauensis</name>
    <dbReference type="NCBI Taxonomy" id="1495039"/>
    <lineage>
        <taxon>Bacteria</taxon>
        <taxon>Thermotogati</taxon>
        <taxon>Thermotogota</taxon>
        <taxon>Thermotogae</taxon>
        <taxon>Mesoaciditogales</taxon>
        <taxon>Mesoaciditogaceae</taxon>
        <taxon>Mesoaciditoga</taxon>
    </lineage>
</organism>
<dbReference type="GO" id="GO:0006633">
    <property type="term" value="P:fatty acid biosynthetic process"/>
    <property type="evidence" value="ECO:0007669"/>
    <property type="project" value="TreeGrafter"/>
</dbReference>